<comment type="caution">
    <text evidence="1">The sequence shown here is derived from an EMBL/GenBank/DDBJ whole genome shotgun (WGS) entry which is preliminary data.</text>
</comment>
<dbReference type="EMBL" id="JMPR01000013">
    <property type="protein sequence ID" value="KFD21678.1"/>
    <property type="molecule type" value="Genomic_DNA"/>
</dbReference>
<evidence type="ECO:0000313" key="2">
    <source>
        <dbReference type="Proteomes" id="UP000028602"/>
    </source>
</evidence>
<gene>
    <name evidence="1" type="ORF">GTPT_0777</name>
</gene>
<name>A0A085JMI2_9GAMM</name>
<dbReference type="AlphaFoldDB" id="A0A085JMI2"/>
<dbReference type="Proteomes" id="UP000028602">
    <property type="component" value="Unassembled WGS sequence"/>
</dbReference>
<sequence>MSDASRSRAGQIREIRLFYRPDGCFLVKRMADNEKAVDDDQGQQ</sequence>
<keyword evidence="2" id="KW-1185">Reference proteome</keyword>
<protein>
    <submittedName>
        <fullName evidence="1">Uncharacterized protein</fullName>
    </submittedName>
</protein>
<organism evidence="1 2">
    <name type="scientific">Tatumella ptyseos ATCC 33301</name>
    <dbReference type="NCBI Taxonomy" id="1005995"/>
    <lineage>
        <taxon>Bacteria</taxon>
        <taxon>Pseudomonadati</taxon>
        <taxon>Pseudomonadota</taxon>
        <taxon>Gammaproteobacteria</taxon>
        <taxon>Enterobacterales</taxon>
        <taxon>Erwiniaceae</taxon>
        <taxon>Tatumella</taxon>
    </lineage>
</organism>
<proteinExistence type="predicted"/>
<reference evidence="1 2" key="1">
    <citation type="submission" date="2014-05" db="EMBL/GenBank/DDBJ databases">
        <title>ATOL: Assembling a taxonomically balanced genome-scale reconstruction of the evolutionary history of the Enterobacteriaceae.</title>
        <authorList>
            <person name="Plunkett G.III."/>
            <person name="Neeno-Eckwall E.C."/>
            <person name="Glasner J.D."/>
            <person name="Perna N.T."/>
        </authorList>
    </citation>
    <scope>NUCLEOTIDE SEQUENCE [LARGE SCALE GENOMIC DNA]</scope>
    <source>
        <strain evidence="1 2">ATCC 33301</strain>
    </source>
</reference>
<accession>A0A085JMI2</accession>
<evidence type="ECO:0000313" key="1">
    <source>
        <dbReference type="EMBL" id="KFD21678.1"/>
    </source>
</evidence>